<gene>
    <name evidence="1" type="ORF">BofuT4_uP093850.1</name>
</gene>
<protein>
    <submittedName>
        <fullName evidence="1">Uncharacterized protein</fullName>
    </submittedName>
</protein>
<accession>G2YD29</accession>
<dbReference type="EMBL" id="FQ790321">
    <property type="protein sequence ID" value="CCD49677.1"/>
    <property type="molecule type" value="Genomic_DNA"/>
</dbReference>
<dbReference type="HOGENOM" id="CLU_2621754_0_0_1"/>
<dbReference type="InParanoid" id="G2YD29"/>
<sequence length="78" mass="8480">MDLRSTSPIASKKSCCCSSEPGVGGKIIITQILAFWGAEYRLAEELRSKKVVRLVKLAGNCDECDIEQIWETSSGSKG</sequence>
<evidence type="ECO:0000313" key="1">
    <source>
        <dbReference type="EMBL" id="CCD49677.1"/>
    </source>
</evidence>
<organism evidence="1 2">
    <name type="scientific">Botryotinia fuckeliana (strain T4)</name>
    <name type="common">Noble rot fungus</name>
    <name type="synonym">Botrytis cinerea</name>
    <dbReference type="NCBI Taxonomy" id="999810"/>
    <lineage>
        <taxon>Eukaryota</taxon>
        <taxon>Fungi</taxon>
        <taxon>Dikarya</taxon>
        <taxon>Ascomycota</taxon>
        <taxon>Pezizomycotina</taxon>
        <taxon>Leotiomycetes</taxon>
        <taxon>Helotiales</taxon>
        <taxon>Sclerotiniaceae</taxon>
        <taxon>Botrytis</taxon>
    </lineage>
</organism>
<evidence type="ECO:0000313" key="2">
    <source>
        <dbReference type="Proteomes" id="UP000008177"/>
    </source>
</evidence>
<name>G2YD29_BOTF4</name>
<dbReference type="AlphaFoldDB" id="G2YD29"/>
<reference evidence="2" key="1">
    <citation type="journal article" date="2011" name="PLoS Genet.">
        <title>Genomic analysis of the necrotrophic fungal pathogens Sclerotinia sclerotiorum and Botrytis cinerea.</title>
        <authorList>
            <person name="Amselem J."/>
            <person name="Cuomo C.A."/>
            <person name="van Kan J.A."/>
            <person name="Viaud M."/>
            <person name="Benito E.P."/>
            <person name="Couloux A."/>
            <person name="Coutinho P.M."/>
            <person name="de Vries R.P."/>
            <person name="Dyer P.S."/>
            <person name="Fillinger S."/>
            <person name="Fournier E."/>
            <person name="Gout L."/>
            <person name="Hahn M."/>
            <person name="Kohn L."/>
            <person name="Lapalu N."/>
            <person name="Plummer K.M."/>
            <person name="Pradier J.M."/>
            <person name="Quevillon E."/>
            <person name="Sharon A."/>
            <person name="Simon A."/>
            <person name="ten Have A."/>
            <person name="Tudzynski B."/>
            <person name="Tudzynski P."/>
            <person name="Wincker P."/>
            <person name="Andrew M."/>
            <person name="Anthouard V."/>
            <person name="Beever R.E."/>
            <person name="Beffa R."/>
            <person name="Benoit I."/>
            <person name="Bouzid O."/>
            <person name="Brault B."/>
            <person name="Chen Z."/>
            <person name="Choquer M."/>
            <person name="Collemare J."/>
            <person name="Cotton P."/>
            <person name="Danchin E.G."/>
            <person name="Da Silva C."/>
            <person name="Gautier A."/>
            <person name="Giraud C."/>
            <person name="Giraud T."/>
            <person name="Gonzalez C."/>
            <person name="Grossetete S."/>
            <person name="Guldener U."/>
            <person name="Henrissat B."/>
            <person name="Howlett B.J."/>
            <person name="Kodira C."/>
            <person name="Kretschmer M."/>
            <person name="Lappartient A."/>
            <person name="Leroch M."/>
            <person name="Levis C."/>
            <person name="Mauceli E."/>
            <person name="Neuveglise C."/>
            <person name="Oeser B."/>
            <person name="Pearson M."/>
            <person name="Poulain J."/>
            <person name="Poussereau N."/>
            <person name="Quesneville H."/>
            <person name="Rascle C."/>
            <person name="Schumacher J."/>
            <person name="Segurens B."/>
            <person name="Sexton A."/>
            <person name="Silva E."/>
            <person name="Sirven C."/>
            <person name="Soanes D.M."/>
            <person name="Talbot N.J."/>
            <person name="Templeton M."/>
            <person name="Yandava C."/>
            <person name="Yarden O."/>
            <person name="Zeng Q."/>
            <person name="Rollins J.A."/>
            <person name="Lebrun M.H."/>
            <person name="Dickman M."/>
        </authorList>
    </citation>
    <scope>NUCLEOTIDE SEQUENCE [LARGE SCALE GENOMIC DNA]</scope>
    <source>
        <strain evidence="2">T4</strain>
    </source>
</reference>
<dbReference type="Proteomes" id="UP000008177">
    <property type="component" value="Unplaced contigs"/>
</dbReference>
<proteinExistence type="predicted"/>